<sequence>MFAQRNAEEKFKLGNIKFAITCATMAKTLNPKLEGIDEMILAYKIHLAAMKKDRNNATNWYKVLDIKKGFEDDIESIKMQRNKMVVMLNPTKNASVATWGAFKLIYNAWTHLSDPNYQNVEFERKTSQHRIKVPKSVCF</sequence>
<dbReference type="Gene3D" id="1.10.287.110">
    <property type="entry name" value="DnaJ domain"/>
    <property type="match status" value="1"/>
</dbReference>
<dbReference type="SUPFAM" id="SSF46565">
    <property type="entry name" value="Chaperone J-domain"/>
    <property type="match status" value="1"/>
</dbReference>
<dbReference type="AlphaFoldDB" id="A0AAQ3N4A2"/>
<dbReference type="Proteomes" id="UP001374535">
    <property type="component" value="Chromosome 7"/>
</dbReference>
<keyword evidence="2" id="KW-1185">Reference proteome</keyword>
<proteinExistence type="predicted"/>
<dbReference type="PANTHER" id="PTHR44137">
    <property type="entry name" value="BNAC03G44070D PROTEIN"/>
    <property type="match status" value="1"/>
</dbReference>
<name>A0AAQ3N4A2_VIGMU</name>
<dbReference type="InterPro" id="IPR036869">
    <property type="entry name" value="J_dom_sf"/>
</dbReference>
<evidence type="ECO:0000313" key="2">
    <source>
        <dbReference type="Proteomes" id="UP001374535"/>
    </source>
</evidence>
<gene>
    <name evidence="1" type="ORF">V8G54_024076</name>
</gene>
<organism evidence="1 2">
    <name type="scientific">Vigna mungo</name>
    <name type="common">Black gram</name>
    <name type="synonym">Phaseolus mungo</name>
    <dbReference type="NCBI Taxonomy" id="3915"/>
    <lineage>
        <taxon>Eukaryota</taxon>
        <taxon>Viridiplantae</taxon>
        <taxon>Streptophyta</taxon>
        <taxon>Embryophyta</taxon>
        <taxon>Tracheophyta</taxon>
        <taxon>Spermatophyta</taxon>
        <taxon>Magnoliopsida</taxon>
        <taxon>eudicotyledons</taxon>
        <taxon>Gunneridae</taxon>
        <taxon>Pentapetalae</taxon>
        <taxon>rosids</taxon>
        <taxon>fabids</taxon>
        <taxon>Fabales</taxon>
        <taxon>Fabaceae</taxon>
        <taxon>Papilionoideae</taxon>
        <taxon>50 kb inversion clade</taxon>
        <taxon>NPAAA clade</taxon>
        <taxon>indigoferoid/millettioid clade</taxon>
        <taxon>Phaseoleae</taxon>
        <taxon>Vigna</taxon>
    </lineage>
</organism>
<dbReference type="EMBL" id="CP144694">
    <property type="protein sequence ID" value="WVZ03270.1"/>
    <property type="molecule type" value="Genomic_DNA"/>
</dbReference>
<dbReference type="PANTHER" id="PTHR44137:SF32">
    <property type="entry name" value="DNAJ HEAT SHOCK AMINO-TERMINAL DOMAIN PROTEIN"/>
    <property type="match status" value="1"/>
</dbReference>
<reference evidence="1 2" key="1">
    <citation type="journal article" date="2023" name="Life. Sci Alliance">
        <title>Evolutionary insights into 3D genome organization and epigenetic landscape of Vigna mungo.</title>
        <authorList>
            <person name="Junaid A."/>
            <person name="Singh B."/>
            <person name="Bhatia S."/>
        </authorList>
    </citation>
    <scope>NUCLEOTIDE SEQUENCE [LARGE SCALE GENOMIC DNA]</scope>
    <source>
        <strain evidence="1">Urdbean</strain>
    </source>
</reference>
<protein>
    <submittedName>
        <fullName evidence="1">Uncharacterized protein</fullName>
    </submittedName>
</protein>
<evidence type="ECO:0000313" key="1">
    <source>
        <dbReference type="EMBL" id="WVZ03270.1"/>
    </source>
</evidence>
<accession>A0AAQ3N4A2</accession>